<comment type="cofactor">
    <cofactor evidence="1">
        <name>Mg(2+)</name>
        <dbReference type="ChEBI" id="CHEBI:18420"/>
    </cofactor>
</comment>
<evidence type="ECO:0000259" key="9">
    <source>
        <dbReference type="Pfam" id="PF02879"/>
    </source>
</evidence>
<feature type="domain" description="Alpha-D-phosphohexomutase alpha/beta/alpha" evidence="8">
    <location>
        <begin position="5"/>
        <end position="135"/>
    </location>
</feature>
<gene>
    <name evidence="11" type="ORF">LCGC14_1693270</name>
</gene>
<evidence type="ECO:0000256" key="3">
    <source>
        <dbReference type="ARBA" id="ARBA00022553"/>
    </source>
</evidence>
<dbReference type="GO" id="GO:0005975">
    <property type="term" value="P:carbohydrate metabolic process"/>
    <property type="evidence" value="ECO:0007669"/>
    <property type="project" value="InterPro"/>
</dbReference>
<dbReference type="AlphaFoldDB" id="A0A0F9HK44"/>
<dbReference type="PRINTS" id="PR00509">
    <property type="entry name" value="PGMPMM"/>
</dbReference>
<dbReference type="InterPro" id="IPR005844">
    <property type="entry name" value="A-D-PHexomutase_a/b/a-I"/>
</dbReference>
<evidence type="ECO:0000259" key="8">
    <source>
        <dbReference type="Pfam" id="PF02878"/>
    </source>
</evidence>
<dbReference type="PANTHER" id="PTHR43771">
    <property type="entry name" value="PHOSPHOMANNOMUTASE"/>
    <property type="match status" value="1"/>
</dbReference>
<proteinExistence type="inferred from homology"/>
<dbReference type="Pfam" id="PF00408">
    <property type="entry name" value="PGM_PMM_IV"/>
    <property type="match status" value="1"/>
</dbReference>
<dbReference type="GO" id="GO:0000287">
    <property type="term" value="F:magnesium ion binding"/>
    <property type="evidence" value="ECO:0007669"/>
    <property type="project" value="InterPro"/>
</dbReference>
<dbReference type="PANTHER" id="PTHR43771:SF2">
    <property type="entry name" value="PHOSPHOMANNOMUTASE_PHOSPHOGLUCOMUTASE"/>
    <property type="match status" value="1"/>
</dbReference>
<reference evidence="11" key="1">
    <citation type="journal article" date="2015" name="Nature">
        <title>Complex archaea that bridge the gap between prokaryotes and eukaryotes.</title>
        <authorList>
            <person name="Spang A."/>
            <person name="Saw J.H."/>
            <person name="Jorgensen S.L."/>
            <person name="Zaremba-Niedzwiedzka K."/>
            <person name="Martijn J."/>
            <person name="Lind A.E."/>
            <person name="van Eijk R."/>
            <person name="Schleper C."/>
            <person name="Guy L."/>
            <person name="Ettema T.J."/>
        </authorList>
    </citation>
    <scope>NUCLEOTIDE SEQUENCE</scope>
</reference>
<dbReference type="InterPro" id="IPR005843">
    <property type="entry name" value="A-D-PHexomutase_C"/>
</dbReference>
<sequence length="452" mass="49795">MNPGIFREYDIRGIAGKDLKENDALLIGKGVGTFLQQRGRSRLTVGRDCRLTSDLYTKKVIEGLLSTGCDVTDIGVCPTPVLYFSITHFDQQGGVMVTASHNPPEYNGFKLCIGTDSIFGKDIQKIFKIISNASFSQGNGSLFAADATAPYKAFVEKNISIPRTLKVGLDAGNGTAGVVAVPVIKNLNCQVHDLYCDMDGTFPNHEADPTVASNLSDLIKLVREKSLDVGIAYDGDGDRIGVVDEKGNIVYGDKLVIIFAREILSRKPGATIISDVKCSKTLFDDIEKHGGRAIMWKTGHSLIKQKMRLEKAELAGELSGHMFFSDRFLGFDDAIYASCRLIEILSKTGKRISDLLSDVPQTYSTPEIRVSCPDEKKFVVVEKVTDFFRQSHNIIDIDGVRVLFEDGWGLIRASNTQPALVLRFEAMSEKRLEEIRALIESALEKIKKDLSV</sequence>
<dbReference type="Pfam" id="PF02878">
    <property type="entry name" value="PGM_PMM_I"/>
    <property type="match status" value="1"/>
</dbReference>
<dbReference type="Gene3D" id="3.40.120.10">
    <property type="entry name" value="Alpha-D-Glucose-1,6-Bisphosphate, subunit A, domain 3"/>
    <property type="match status" value="3"/>
</dbReference>
<dbReference type="Gene3D" id="3.30.310.50">
    <property type="entry name" value="Alpha-D-phosphohexomutase, C-terminal domain"/>
    <property type="match status" value="1"/>
</dbReference>
<evidence type="ECO:0000256" key="5">
    <source>
        <dbReference type="ARBA" id="ARBA00022842"/>
    </source>
</evidence>
<dbReference type="Pfam" id="PF02879">
    <property type="entry name" value="PGM_PMM_II"/>
    <property type="match status" value="1"/>
</dbReference>
<feature type="domain" description="Alpha-D-phosphohexomutase C-terminal" evidence="7">
    <location>
        <begin position="367"/>
        <end position="439"/>
    </location>
</feature>
<dbReference type="InterPro" id="IPR016055">
    <property type="entry name" value="A-D-PHexomutase_a/b/a-I/II/III"/>
</dbReference>
<evidence type="ECO:0000256" key="2">
    <source>
        <dbReference type="ARBA" id="ARBA00010231"/>
    </source>
</evidence>
<keyword evidence="6" id="KW-0413">Isomerase</keyword>
<dbReference type="CDD" id="cd03089">
    <property type="entry name" value="PMM_PGM"/>
    <property type="match status" value="1"/>
</dbReference>
<evidence type="ECO:0000256" key="6">
    <source>
        <dbReference type="ARBA" id="ARBA00023235"/>
    </source>
</evidence>
<organism evidence="11">
    <name type="scientific">marine sediment metagenome</name>
    <dbReference type="NCBI Taxonomy" id="412755"/>
    <lineage>
        <taxon>unclassified sequences</taxon>
        <taxon>metagenomes</taxon>
        <taxon>ecological metagenomes</taxon>
    </lineage>
</organism>
<name>A0A0F9HK44_9ZZZZ</name>
<keyword evidence="4" id="KW-0479">Metal-binding</keyword>
<dbReference type="Pfam" id="PF02880">
    <property type="entry name" value="PGM_PMM_III"/>
    <property type="match status" value="1"/>
</dbReference>
<dbReference type="InterPro" id="IPR036900">
    <property type="entry name" value="A-D-PHexomutase_C_sf"/>
</dbReference>
<protein>
    <recommendedName>
        <fullName evidence="12">Phosphomannomutase</fullName>
    </recommendedName>
</protein>
<evidence type="ECO:0000256" key="4">
    <source>
        <dbReference type="ARBA" id="ARBA00022723"/>
    </source>
</evidence>
<comment type="similarity">
    <text evidence="2">Belongs to the phosphohexose mutase family.</text>
</comment>
<keyword evidence="3" id="KW-0597">Phosphoprotein</keyword>
<comment type="caution">
    <text evidence="11">The sequence shown here is derived from an EMBL/GenBank/DDBJ whole genome shotgun (WGS) entry which is preliminary data.</text>
</comment>
<evidence type="ECO:0000313" key="11">
    <source>
        <dbReference type="EMBL" id="KKM15711.1"/>
    </source>
</evidence>
<dbReference type="InterPro" id="IPR005841">
    <property type="entry name" value="Alpha-D-phosphohexomutase_SF"/>
</dbReference>
<dbReference type="SUPFAM" id="SSF53738">
    <property type="entry name" value="Phosphoglucomutase, first 3 domains"/>
    <property type="match status" value="3"/>
</dbReference>
<evidence type="ECO:0000259" key="7">
    <source>
        <dbReference type="Pfam" id="PF00408"/>
    </source>
</evidence>
<dbReference type="PROSITE" id="PS00710">
    <property type="entry name" value="PGM_PMM"/>
    <property type="match status" value="1"/>
</dbReference>
<dbReference type="InterPro" id="IPR016066">
    <property type="entry name" value="A-D-PHexomutase_CS"/>
</dbReference>
<dbReference type="EMBL" id="LAZR01014838">
    <property type="protein sequence ID" value="KKM15711.1"/>
    <property type="molecule type" value="Genomic_DNA"/>
</dbReference>
<dbReference type="SUPFAM" id="SSF55957">
    <property type="entry name" value="Phosphoglucomutase, C-terminal domain"/>
    <property type="match status" value="1"/>
</dbReference>
<evidence type="ECO:0000256" key="1">
    <source>
        <dbReference type="ARBA" id="ARBA00001946"/>
    </source>
</evidence>
<feature type="domain" description="Alpha-D-phosphohexomutase alpha/beta/alpha" evidence="9">
    <location>
        <begin position="155"/>
        <end position="247"/>
    </location>
</feature>
<accession>A0A0F9HK44</accession>
<feature type="domain" description="Alpha-D-phosphohexomutase alpha/beta/alpha" evidence="10">
    <location>
        <begin position="252"/>
        <end position="363"/>
    </location>
</feature>
<dbReference type="InterPro" id="IPR005845">
    <property type="entry name" value="A-D-PHexomutase_a/b/a-II"/>
</dbReference>
<keyword evidence="5" id="KW-0460">Magnesium</keyword>
<dbReference type="InterPro" id="IPR005846">
    <property type="entry name" value="A-D-PHexomutase_a/b/a-III"/>
</dbReference>
<evidence type="ECO:0008006" key="12">
    <source>
        <dbReference type="Google" id="ProtNLM"/>
    </source>
</evidence>
<evidence type="ECO:0000259" key="10">
    <source>
        <dbReference type="Pfam" id="PF02880"/>
    </source>
</evidence>
<dbReference type="GO" id="GO:0016868">
    <property type="term" value="F:intramolecular phosphotransferase activity"/>
    <property type="evidence" value="ECO:0007669"/>
    <property type="project" value="InterPro"/>
</dbReference>